<dbReference type="Gene3D" id="2.60.40.200">
    <property type="entry name" value="Superoxide dismutase, copper/zinc binding domain"/>
    <property type="match status" value="1"/>
</dbReference>
<keyword evidence="1" id="KW-0732">Signal</keyword>
<comment type="caution">
    <text evidence="2">The sequence shown here is derived from an EMBL/GenBank/DDBJ whole genome shotgun (WGS) entry which is preliminary data.</text>
</comment>
<feature type="chain" id="PRO_5042261082" evidence="1">
    <location>
        <begin position="21"/>
        <end position="172"/>
    </location>
</feature>
<evidence type="ECO:0000313" key="2">
    <source>
        <dbReference type="EMBL" id="KAJ0395322.1"/>
    </source>
</evidence>
<proteinExistence type="predicted"/>
<dbReference type="GO" id="GO:0006801">
    <property type="term" value="P:superoxide metabolic process"/>
    <property type="evidence" value="ECO:0007669"/>
    <property type="project" value="InterPro"/>
</dbReference>
<dbReference type="InterPro" id="IPR036423">
    <property type="entry name" value="SOD-like_Cu/Zn_dom_sf"/>
</dbReference>
<sequence length="172" mass="18392">MVSTKLFAAGALALASSASAQTFVYEFDGATTGVQGNIQVQYAPPASTKATVSADLDFSKVNLAELQKFEGNCSSEVTEYTWHIHVKWSSTRTSEKLAQCGLALTGNHYDPTFACGPASEHFQDPKCADKIKSYSCNPASYAKDPRACEKGDLSGKFGRFKLDGSKKVRGSG</sequence>
<dbReference type="AlphaFoldDB" id="A0AAD5LVZ5"/>
<feature type="signal peptide" evidence="1">
    <location>
        <begin position="1"/>
        <end position="20"/>
    </location>
</feature>
<reference evidence="2" key="1">
    <citation type="submission" date="2021-12" db="EMBL/GenBank/DDBJ databases">
        <title>Prjna785345.</title>
        <authorList>
            <person name="Rujirawat T."/>
            <person name="Krajaejun T."/>
        </authorList>
    </citation>
    <scope>NUCLEOTIDE SEQUENCE</scope>
    <source>
        <strain evidence="2">Pi057C3</strain>
    </source>
</reference>
<evidence type="ECO:0000256" key="1">
    <source>
        <dbReference type="SAM" id="SignalP"/>
    </source>
</evidence>
<protein>
    <submittedName>
        <fullName evidence="2">Uncharacterized protein</fullName>
    </submittedName>
</protein>
<evidence type="ECO:0000313" key="3">
    <source>
        <dbReference type="Proteomes" id="UP001209570"/>
    </source>
</evidence>
<dbReference type="GO" id="GO:0046872">
    <property type="term" value="F:metal ion binding"/>
    <property type="evidence" value="ECO:0007669"/>
    <property type="project" value="InterPro"/>
</dbReference>
<name>A0AAD5LVZ5_PYTIN</name>
<accession>A0AAD5LVZ5</accession>
<dbReference type="EMBL" id="JAKCXM010000351">
    <property type="protein sequence ID" value="KAJ0395322.1"/>
    <property type="molecule type" value="Genomic_DNA"/>
</dbReference>
<dbReference type="Proteomes" id="UP001209570">
    <property type="component" value="Unassembled WGS sequence"/>
</dbReference>
<organism evidence="2 3">
    <name type="scientific">Pythium insidiosum</name>
    <name type="common">Pythiosis disease agent</name>
    <dbReference type="NCBI Taxonomy" id="114742"/>
    <lineage>
        <taxon>Eukaryota</taxon>
        <taxon>Sar</taxon>
        <taxon>Stramenopiles</taxon>
        <taxon>Oomycota</taxon>
        <taxon>Peronosporomycetes</taxon>
        <taxon>Pythiales</taxon>
        <taxon>Pythiaceae</taxon>
        <taxon>Pythium</taxon>
    </lineage>
</organism>
<keyword evidence="3" id="KW-1185">Reference proteome</keyword>
<gene>
    <name evidence="2" type="ORF">P43SY_002057</name>
</gene>